<keyword evidence="4" id="KW-1185">Reference proteome</keyword>
<dbReference type="Pfam" id="PF01380">
    <property type="entry name" value="SIS"/>
    <property type="match status" value="1"/>
</dbReference>
<organism evidence="3 4">
    <name type="scientific">Goodfellowiella coeruleoviolacea</name>
    <dbReference type="NCBI Taxonomy" id="334858"/>
    <lineage>
        <taxon>Bacteria</taxon>
        <taxon>Bacillati</taxon>
        <taxon>Actinomycetota</taxon>
        <taxon>Actinomycetes</taxon>
        <taxon>Pseudonocardiales</taxon>
        <taxon>Pseudonocardiaceae</taxon>
        <taxon>Goodfellowiella</taxon>
    </lineage>
</organism>
<evidence type="ECO:0000313" key="3">
    <source>
        <dbReference type="EMBL" id="MCP2163181.1"/>
    </source>
</evidence>
<evidence type="ECO:0000259" key="2">
    <source>
        <dbReference type="PROSITE" id="PS51464"/>
    </source>
</evidence>
<dbReference type="PANTHER" id="PTHR43443:SF1">
    <property type="entry name" value="3-HEXULOSE-6-PHOSPHATE ISOMERASE"/>
    <property type="match status" value="1"/>
</dbReference>
<dbReference type="Gene3D" id="3.40.50.10490">
    <property type="entry name" value="Glucose-6-phosphate isomerase like protein, domain 1"/>
    <property type="match status" value="1"/>
</dbReference>
<name>A0AAE3G7K7_9PSEU</name>
<evidence type="ECO:0000256" key="1">
    <source>
        <dbReference type="ARBA" id="ARBA00009235"/>
    </source>
</evidence>
<dbReference type="SUPFAM" id="SSF53697">
    <property type="entry name" value="SIS domain"/>
    <property type="match status" value="1"/>
</dbReference>
<reference evidence="3" key="1">
    <citation type="submission" date="2022-06" db="EMBL/GenBank/DDBJ databases">
        <title>Genomic Encyclopedia of Archaeal and Bacterial Type Strains, Phase II (KMG-II): from individual species to whole genera.</title>
        <authorList>
            <person name="Goeker M."/>
        </authorList>
    </citation>
    <scope>NUCLEOTIDE SEQUENCE</scope>
    <source>
        <strain evidence="3">DSM 43935</strain>
    </source>
</reference>
<proteinExistence type="inferred from homology"/>
<sequence>MVDPLDRARSVLTEVHRAVTTVDPTAVTALSTAITAARAVFFDARGRSGLVARALAMRWMHLGLRVHVAGETTTPAIGAGDLLVCLSASGRTAGPLTNAGVARARGARVGVLTAAPNSPLAAAADVVVVVAADSHQHGGSLFEQACLLLGDAMCGAFQHANEIPDAALDERHANLL</sequence>
<comment type="similarity">
    <text evidence="1">Belongs to the SIS family. PHI subfamily.</text>
</comment>
<comment type="caution">
    <text evidence="3">The sequence shown here is derived from an EMBL/GenBank/DDBJ whole genome shotgun (WGS) entry which is preliminary data.</text>
</comment>
<dbReference type="PANTHER" id="PTHR43443">
    <property type="entry name" value="3-HEXULOSE-6-PHOSPHATE ISOMERASE"/>
    <property type="match status" value="1"/>
</dbReference>
<gene>
    <name evidence="3" type="ORF">LX83_000021</name>
</gene>
<dbReference type="GO" id="GO:0016853">
    <property type="term" value="F:isomerase activity"/>
    <property type="evidence" value="ECO:0007669"/>
    <property type="project" value="InterPro"/>
</dbReference>
<dbReference type="RefSeq" id="WP_253765597.1">
    <property type="nucleotide sequence ID" value="NZ_JAMTCK010000001.1"/>
</dbReference>
<dbReference type="PROSITE" id="PS51464">
    <property type="entry name" value="SIS"/>
    <property type="match status" value="1"/>
</dbReference>
<dbReference type="Proteomes" id="UP001206128">
    <property type="component" value="Unassembled WGS sequence"/>
</dbReference>
<feature type="domain" description="SIS" evidence="2">
    <location>
        <begin position="30"/>
        <end position="155"/>
    </location>
</feature>
<dbReference type="NCBIfam" id="TIGR03127">
    <property type="entry name" value="RuMP_HxlB"/>
    <property type="match status" value="1"/>
</dbReference>
<dbReference type="InterPro" id="IPR046348">
    <property type="entry name" value="SIS_dom_sf"/>
</dbReference>
<dbReference type="GO" id="GO:0097367">
    <property type="term" value="F:carbohydrate derivative binding"/>
    <property type="evidence" value="ECO:0007669"/>
    <property type="project" value="InterPro"/>
</dbReference>
<dbReference type="InterPro" id="IPR001347">
    <property type="entry name" value="SIS_dom"/>
</dbReference>
<protein>
    <submittedName>
        <fullName evidence="3">6-phospho-3-hexuloisomerase</fullName>
    </submittedName>
</protein>
<evidence type="ECO:0000313" key="4">
    <source>
        <dbReference type="Proteomes" id="UP001206128"/>
    </source>
</evidence>
<dbReference type="AlphaFoldDB" id="A0AAE3G7K7"/>
<dbReference type="InterPro" id="IPR017552">
    <property type="entry name" value="PHI/rmpB"/>
</dbReference>
<dbReference type="GO" id="GO:1901135">
    <property type="term" value="P:carbohydrate derivative metabolic process"/>
    <property type="evidence" value="ECO:0007669"/>
    <property type="project" value="InterPro"/>
</dbReference>
<dbReference type="EMBL" id="JAMTCK010000001">
    <property type="protein sequence ID" value="MCP2163181.1"/>
    <property type="molecule type" value="Genomic_DNA"/>
</dbReference>
<accession>A0AAE3G7K7</accession>